<sequence length="51" mass="6043">MNDYIENAKRLLVHYFKVVDTENKLDCDCYNEIEGIIDDLVHGIKEELKEN</sequence>
<dbReference type="Proteomes" id="UP000749471">
    <property type="component" value="Unassembled WGS sequence"/>
</dbReference>
<dbReference type="EMBL" id="JAHLPM010000007">
    <property type="protein sequence ID" value="MBU5438313.1"/>
    <property type="molecule type" value="Genomic_DNA"/>
</dbReference>
<keyword evidence="2" id="KW-1185">Reference proteome</keyword>
<reference evidence="1 2" key="1">
    <citation type="submission" date="2021-06" db="EMBL/GenBank/DDBJ databases">
        <authorList>
            <person name="Sun Q."/>
            <person name="Li D."/>
        </authorList>
    </citation>
    <scope>NUCLEOTIDE SEQUENCE [LARGE SCALE GENOMIC DNA]</scope>
    <source>
        <strain evidence="1 2">MSJ-40</strain>
    </source>
</reference>
<name>A0ABS6E5X3_9FIRM</name>
<comment type="caution">
    <text evidence="1">The sequence shown here is derived from an EMBL/GenBank/DDBJ whole genome shotgun (WGS) entry which is preliminary data.</text>
</comment>
<gene>
    <name evidence="1" type="ORF">KQI42_09850</name>
</gene>
<evidence type="ECO:0000313" key="1">
    <source>
        <dbReference type="EMBL" id="MBU5438313.1"/>
    </source>
</evidence>
<organism evidence="1 2">
    <name type="scientific">Tissierella simiarum</name>
    <dbReference type="NCBI Taxonomy" id="2841534"/>
    <lineage>
        <taxon>Bacteria</taxon>
        <taxon>Bacillati</taxon>
        <taxon>Bacillota</taxon>
        <taxon>Tissierellia</taxon>
        <taxon>Tissierellales</taxon>
        <taxon>Tissierellaceae</taxon>
        <taxon>Tissierella</taxon>
    </lineage>
</organism>
<protein>
    <submittedName>
        <fullName evidence="1">Uncharacterized protein</fullName>
    </submittedName>
</protein>
<accession>A0ABS6E5X3</accession>
<dbReference type="RefSeq" id="WP_216519322.1">
    <property type="nucleotide sequence ID" value="NZ_JAHLPM010000007.1"/>
</dbReference>
<evidence type="ECO:0000313" key="2">
    <source>
        <dbReference type="Proteomes" id="UP000749471"/>
    </source>
</evidence>
<proteinExistence type="predicted"/>